<sequence length="236" mass="28339">MAMASHPQALQGSHSLTEIDPPKTRQFHQFARLPPELRQMIWLLSMEPRDLILTTRFDKRPRPPAVLHACRESWDILYRRHYVRAFFSRAFPRGPRRWVWANFALDTVHLHPSWLKLRKNAFELPLIQKMVLDGRSGARAFYDWYCDVMRHRMPALREVTVRCTGRDEDDDPWWLGWAVVFETLYYLRGEAPVPFHMRVLGEARPCGGKTLTELNTDNYRRKYRSIFSRYLRLYYW</sequence>
<reference evidence="3 4" key="1">
    <citation type="journal article" date="2024" name="IMA Fungus">
        <title>Apiospora arundinis, a panoply of carbohydrate-active enzymes and secondary metabolites.</title>
        <authorList>
            <person name="Sorensen T."/>
            <person name="Petersen C."/>
            <person name="Muurmann A.T."/>
            <person name="Christiansen J.V."/>
            <person name="Brundto M.L."/>
            <person name="Overgaard C.K."/>
            <person name="Boysen A.T."/>
            <person name="Wollenberg R.D."/>
            <person name="Larsen T.O."/>
            <person name="Sorensen J.L."/>
            <person name="Nielsen K.L."/>
            <person name="Sondergaard T.E."/>
        </authorList>
    </citation>
    <scope>NUCLEOTIDE SEQUENCE [LARGE SCALE GENOMIC DNA]</scope>
    <source>
        <strain evidence="3 4">AAU 773</strain>
    </source>
</reference>
<proteinExistence type="predicted"/>
<evidence type="ECO:0000259" key="2">
    <source>
        <dbReference type="Pfam" id="PF20150"/>
    </source>
</evidence>
<organism evidence="3 4">
    <name type="scientific">Apiospora arundinis</name>
    <dbReference type="NCBI Taxonomy" id="335852"/>
    <lineage>
        <taxon>Eukaryota</taxon>
        <taxon>Fungi</taxon>
        <taxon>Dikarya</taxon>
        <taxon>Ascomycota</taxon>
        <taxon>Pezizomycotina</taxon>
        <taxon>Sordariomycetes</taxon>
        <taxon>Xylariomycetidae</taxon>
        <taxon>Amphisphaeriales</taxon>
        <taxon>Apiosporaceae</taxon>
        <taxon>Apiospora</taxon>
    </lineage>
</organism>
<dbReference type="Pfam" id="PF20150">
    <property type="entry name" value="2EXR"/>
    <property type="match status" value="1"/>
</dbReference>
<dbReference type="Proteomes" id="UP001390339">
    <property type="component" value="Unassembled WGS sequence"/>
</dbReference>
<name>A0ABR2I3F3_9PEZI</name>
<feature type="region of interest" description="Disordered" evidence="1">
    <location>
        <begin position="1"/>
        <end position="20"/>
    </location>
</feature>
<evidence type="ECO:0000313" key="3">
    <source>
        <dbReference type="EMBL" id="KAK8856860.1"/>
    </source>
</evidence>
<dbReference type="PANTHER" id="PTHR35910:SF6">
    <property type="entry name" value="2EXR DOMAIN-CONTAINING PROTEIN"/>
    <property type="match status" value="1"/>
</dbReference>
<comment type="caution">
    <text evidence="3">The sequence shown here is derived from an EMBL/GenBank/DDBJ whole genome shotgun (WGS) entry which is preliminary data.</text>
</comment>
<evidence type="ECO:0000256" key="1">
    <source>
        <dbReference type="SAM" id="MobiDB-lite"/>
    </source>
</evidence>
<protein>
    <submittedName>
        <fullName evidence="3">Glycosyl hydrolase family 18</fullName>
    </submittedName>
</protein>
<accession>A0ABR2I3F3</accession>
<dbReference type="EMBL" id="JAPCWZ010000007">
    <property type="protein sequence ID" value="KAK8856860.1"/>
    <property type="molecule type" value="Genomic_DNA"/>
</dbReference>
<dbReference type="InterPro" id="IPR045518">
    <property type="entry name" value="2EXR"/>
</dbReference>
<feature type="domain" description="2EXR" evidence="2">
    <location>
        <begin position="27"/>
        <end position="108"/>
    </location>
</feature>
<keyword evidence="3" id="KW-0378">Hydrolase</keyword>
<evidence type="ECO:0000313" key="4">
    <source>
        <dbReference type="Proteomes" id="UP001390339"/>
    </source>
</evidence>
<dbReference type="GO" id="GO:0016787">
    <property type="term" value="F:hydrolase activity"/>
    <property type="evidence" value="ECO:0007669"/>
    <property type="project" value="UniProtKB-KW"/>
</dbReference>
<dbReference type="PANTHER" id="PTHR35910">
    <property type="entry name" value="2EXR DOMAIN-CONTAINING PROTEIN"/>
    <property type="match status" value="1"/>
</dbReference>
<gene>
    <name evidence="3" type="ORF">PGQ11_012772</name>
</gene>
<keyword evidence="4" id="KW-1185">Reference proteome</keyword>